<accession>A0A0C3M1E8</accession>
<dbReference type="PANTHER" id="PTHR45641:SF19">
    <property type="entry name" value="NEPHROCYSTIN-3"/>
    <property type="match status" value="1"/>
</dbReference>
<dbReference type="HOGENOM" id="CLU_1046606_0_0_1"/>
<dbReference type="Pfam" id="PF13424">
    <property type="entry name" value="TPR_12"/>
    <property type="match status" value="1"/>
</dbReference>
<reference evidence="4" key="2">
    <citation type="submission" date="2015-01" db="EMBL/GenBank/DDBJ databases">
        <title>Evolutionary Origins and Diversification of the Mycorrhizal Mutualists.</title>
        <authorList>
            <consortium name="DOE Joint Genome Institute"/>
            <consortium name="Mycorrhizal Genomics Consortium"/>
            <person name="Kohler A."/>
            <person name="Kuo A."/>
            <person name="Nagy L.G."/>
            <person name="Floudas D."/>
            <person name="Copeland A."/>
            <person name="Barry K.W."/>
            <person name="Cichocki N."/>
            <person name="Veneault-Fourrey C."/>
            <person name="LaButti K."/>
            <person name="Lindquist E.A."/>
            <person name="Lipzen A."/>
            <person name="Lundell T."/>
            <person name="Morin E."/>
            <person name="Murat C."/>
            <person name="Riley R."/>
            <person name="Ohm R."/>
            <person name="Sun H."/>
            <person name="Tunlid A."/>
            <person name="Henrissat B."/>
            <person name="Grigoriev I.V."/>
            <person name="Hibbett D.S."/>
            <person name="Martin F."/>
        </authorList>
    </citation>
    <scope>NUCLEOTIDE SEQUENCE [LARGE SCALE GENOMIC DNA]</scope>
    <source>
        <strain evidence="4">MUT 4182</strain>
    </source>
</reference>
<protein>
    <recommendedName>
        <fullName evidence="5">MalT-like TPR region domain-containing protein</fullName>
    </recommendedName>
</protein>
<evidence type="ECO:0000313" key="4">
    <source>
        <dbReference type="Proteomes" id="UP000054248"/>
    </source>
</evidence>
<organism evidence="3 4">
    <name type="scientific">Tulasnella calospora MUT 4182</name>
    <dbReference type="NCBI Taxonomy" id="1051891"/>
    <lineage>
        <taxon>Eukaryota</taxon>
        <taxon>Fungi</taxon>
        <taxon>Dikarya</taxon>
        <taxon>Basidiomycota</taxon>
        <taxon>Agaricomycotina</taxon>
        <taxon>Agaricomycetes</taxon>
        <taxon>Cantharellales</taxon>
        <taxon>Tulasnellaceae</taxon>
        <taxon>Tulasnella</taxon>
    </lineage>
</organism>
<dbReference type="Proteomes" id="UP000054248">
    <property type="component" value="Unassembled WGS sequence"/>
</dbReference>
<evidence type="ECO:0000313" key="3">
    <source>
        <dbReference type="EMBL" id="KIO27532.1"/>
    </source>
</evidence>
<dbReference type="EMBL" id="KN823007">
    <property type="protein sequence ID" value="KIO27532.1"/>
    <property type="molecule type" value="Genomic_DNA"/>
</dbReference>
<gene>
    <name evidence="3" type="ORF">M407DRAFT_23222</name>
</gene>
<dbReference type="SUPFAM" id="SSF48452">
    <property type="entry name" value="TPR-like"/>
    <property type="match status" value="1"/>
</dbReference>
<dbReference type="OrthoDB" id="9991614at2759"/>
<evidence type="ECO:0000256" key="2">
    <source>
        <dbReference type="ARBA" id="ARBA00022803"/>
    </source>
</evidence>
<sequence>MTDCWALNPRDRPSISWCCDEVKWMASLPPLGGVPSDSKVGAGRLLLQMGRMHYQRGRYGDAASLFQQVLQGATSKKDRKESAEASYWLGNISASQGKYTEVEEFYTRAQDTYWDIFDDLGRANVLRVEAEEFFRQAHIIYAYIGNDMGRYNALVGRGDVNCARSRHAQAESLYTRSLEISTRIDYVQGQANAKYRLAEVYCRQSQHTMADPFYKEAREIYARIGVQIVFPRISYSARNPRITLSQGVFGRVRDQPVRTQPEDFTC</sequence>
<dbReference type="InterPro" id="IPR011990">
    <property type="entry name" value="TPR-like_helical_dom_sf"/>
</dbReference>
<dbReference type="InterPro" id="IPR019734">
    <property type="entry name" value="TPR_rpt"/>
</dbReference>
<reference evidence="3 4" key="1">
    <citation type="submission" date="2014-04" db="EMBL/GenBank/DDBJ databases">
        <authorList>
            <consortium name="DOE Joint Genome Institute"/>
            <person name="Kuo A."/>
            <person name="Girlanda M."/>
            <person name="Perotto S."/>
            <person name="Kohler A."/>
            <person name="Nagy L.G."/>
            <person name="Floudas D."/>
            <person name="Copeland A."/>
            <person name="Barry K.W."/>
            <person name="Cichocki N."/>
            <person name="Veneault-Fourrey C."/>
            <person name="LaButti K."/>
            <person name="Lindquist E.A."/>
            <person name="Lipzen A."/>
            <person name="Lundell T."/>
            <person name="Morin E."/>
            <person name="Murat C."/>
            <person name="Sun H."/>
            <person name="Tunlid A."/>
            <person name="Henrissat B."/>
            <person name="Grigoriev I.V."/>
            <person name="Hibbett D.S."/>
            <person name="Martin F."/>
            <person name="Nordberg H.P."/>
            <person name="Cantor M.N."/>
            <person name="Hua S.X."/>
        </authorList>
    </citation>
    <scope>NUCLEOTIDE SEQUENCE [LARGE SCALE GENOMIC DNA]</scope>
    <source>
        <strain evidence="3 4">MUT 4182</strain>
    </source>
</reference>
<dbReference type="SMART" id="SM00028">
    <property type="entry name" value="TPR"/>
    <property type="match status" value="4"/>
</dbReference>
<evidence type="ECO:0008006" key="5">
    <source>
        <dbReference type="Google" id="ProtNLM"/>
    </source>
</evidence>
<keyword evidence="4" id="KW-1185">Reference proteome</keyword>
<dbReference type="PANTHER" id="PTHR45641">
    <property type="entry name" value="TETRATRICOPEPTIDE REPEAT PROTEIN (AFU_ORTHOLOGUE AFUA_6G03870)"/>
    <property type="match status" value="1"/>
</dbReference>
<proteinExistence type="predicted"/>
<keyword evidence="2" id="KW-0802">TPR repeat</keyword>
<dbReference type="AlphaFoldDB" id="A0A0C3M1E8"/>
<dbReference type="Gene3D" id="1.25.40.10">
    <property type="entry name" value="Tetratricopeptide repeat domain"/>
    <property type="match status" value="2"/>
</dbReference>
<keyword evidence="1" id="KW-0677">Repeat</keyword>
<evidence type="ECO:0000256" key="1">
    <source>
        <dbReference type="ARBA" id="ARBA00022737"/>
    </source>
</evidence>
<name>A0A0C3M1E8_9AGAM</name>
<dbReference type="Pfam" id="PF13432">
    <property type="entry name" value="TPR_16"/>
    <property type="match status" value="1"/>
</dbReference>